<dbReference type="KEGG" id="opa:HPODL_00847"/>
<dbReference type="GeneID" id="25770315"/>
<feature type="region of interest" description="Disordered" evidence="4">
    <location>
        <begin position="380"/>
        <end position="402"/>
    </location>
</feature>
<feature type="compositionally biased region" description="Low complexity" evidence="4">
    <location>
        <begin position="243"/>
        <end position="256"/>
    </location>
</feature>
<dbReference type="GO" id="GO:0005096">
    <property type="term" value="F:GTPase activator activity"/>
    <property type="evidence" value="ECO:0007669"/>
    <property type="project" value="UniProtKB-KW"/>
</dbReference>
<evidence type="ECO:0008006" key="7">
    <source>
        <dbReference type="Google" id="ProtNLM"/>
    </source>
</evidence>
<dbReference type="AlphaFoldDB" id="W1QIP4"/>
<dbReference type="EMBL" id="AEOI02000005">
    <property type="protein sequence ID" value="ESX01455.1"/>
    <property type="molecule type" value="Genomic_DNA"/>
</dbReference>
<organism evidence="5 6">
    <name type="scientific">Ogataea parapolymorpha (strain ATCC 26012 / BCRC 20466 / JCM 22074 / NRRL Y-7560 / DL-1)</name>
    <name type="common">Yeast</name>
    <name type="synonym">Hansenula polymorpha</name>
    <dbReference type="NCBI Taxonomy" id="871575"/>
    <lineage>
        <taxon>Eukaryota</taxon>
        <taxon>Fungi</taxon>
        <taxon>Dikarya</taxon>
        <taxon>Ascomycota</taxon>
        <taxon>Saccharomycotina</taxon>
        <taxon>Pichiomycetes</taxon>
        <taxon>Pichiales</taxon>
        <taxon>Pichiaceae</taxon>
        <taxon>Ogataea</taxon>
    </lineage>
</organism>
<dbReference type="PANTHER" id="PTHR24113:SF12">
    <property type="entry name" value="RAN GTPASE-ACTIVATING PROTEIN 1"/>
    <property type="match status" value="1"/>
</dbReference>
<comment type="caution">
    <text evidence="5">The sequence shown here is derived from an EMBL/GenBank/DDBJ whole genome shotgun (WGS) entry which is preliminary data.</text>
</comment>
<feature type="region of interest" description="Disordered" evidence="4">
    <location>
        <begin position="242"/>
        <end position="261"/>
    </location>
</feature>
<keyword evidence="1" id="KW-0343">GTPase activation</keyword>
<feature type="compositionally biased region" description="Low complexity" evidence="4">
    <location>
        <begin position="202"/>
        <end position="215"/>
    </location>
</feature>
<feature type="compositionally biased region" description="Polar residues" evidence="4">
    <location>
        <begin position="70"/>
        <end position="84"/>
    </location>
</feature>
<dbReference type="InterPro" id="IPR027038">
    <property type="entry name" value="RanGap"/>
</dbReference>
<feature type="compositionally biased region" description="Basic and acidic residues" evidence="4">
    <location>
        <begin position="1"/>
        <end position="10"/>
    </location>
</feature>
<evidence type="ECO:0000313" key="6">
    <source>
        <dbReference type="Proteomes" id="UP000008673"/>
    </source>
</evidence>
<dbReference type="PANTHER" id="PTHR24113">
    <property type="entry name" value="RAN GTPASE-ACTIVATING PROTEIN 1"/>
    <property type="match status" value="1"/>
</dbReference>
<reference evidence="5 6" key="1">
    <citation type="journal article" date="2013" name="BMC Genomics">
        <title>Genome sequence and analysis of methylotrophic yeast Hansenula polymorpha DL1.</title>
        <authorList>
            <person name="Ravin N.V."/>
            <person name="Eldarov M.A."/>
            <person name="Kadnikov V.V."/>
            <person name="Beletsky A.V."/>
            <person name="Schneider J."/>
            <person name="Mardanova E.S."/>
            <person name="Smekalova E.M."/>
            <person name="Zvereva M.I."/>
            <person name="Dontsova O.A."/>
            <person name="Mardanov A.V."/>
            <person name="Skryabin K.G."/>
        </authorList>
    </citation>
    <scope>NUCLEOTIDE SEQUENCE [LARGE SCALE GENOMIC DNA]</scope>
    <source>
        <strain evidence="6">ATCC 26012 / BCRC 20466 / JCM 22074 / NRRL Y-7560 / DL-1</strain>
    </source>
</reference>
<dbReference type="InterPro" id="IPR032675">
    <property type="entry name" value="LRR_dom_sf"/>
</dbReference>
<proteinExistence type="predicted"/>
<feature type="compositionally biased region" description="Polar residues" evidence="4">
    <location>
        <begin position="1121"/>
        <end position="1138"/>
    </location>
</feature>
<dbReference type="eggNOG" id="ENOG502QYHN">
    <property type="taxonomic scope" value="Eukaryota"/>
</dbReference>
<dbReference type="HOGENOM" id="CLU_007231_0_0_1"/>
<evidence type="ECO:0000256" key="2">
    <source>
        <dbReference type="ARBA" id="ARBA00022614"/>
    </source>
</evidence>
<feature type="compositionally biased region" description="Low complexity" evidence="4">
    <location>
        <begin position="117"/>
        <end position="138"/>
    </location>
</feature>
<accession>W1QIP4</accession>
<dbReference type="GO" id="GO:0005829">
    <property type="term" value="C:cytosol"/>
    <property type="evidence" value="ECO:0007669"/>
    <property type="project" value="TreeGrafter"/>
</dbReference>
<dbReference type="Gene3D" id="3.80.10.10">
    <property type="entry name" value="Ribonuclease Inhibitor"/>
    <property type="match status" value="1"/>
</dbReference>
<sequence>MTQENKEGSIRDLVGQDQFESPGVSNGDVDWLFRGKAAKKLSRKSNNISKDVQNQIQQAQLQAAQHNQQPLSTENSDGSRSVSPQPVPQLKPSLKTAPSGSCSFSDSTAKPSEGHVSSGSGSLSRSGSNRSRSGSLSSFVPRVRSMSDSKDKSPVSAGPKKQSLFSSISSKFKSQSSDTACGAVQDSGKEAGEEDSKRVSSRKPSGSSSRRPSVVEPQRPIESVDAAKQHLENIHFKRVTFSLQDLPDDPQQQIPSRRPRRGNVLIPEDLRLPPPKLSIGITDNLNNQTKDEPPKVDENLMRQAMERHQAALVESRKHAQEAHQAALRIAKEVNSYKKYPKLAKDKDDEDDWEARKYDELRKGLDIDTPLHQHVNYFGEETEEHTDEHPEEHPEGQESKTNDELPLDLLYTRCCHLREILPIPATLKQLKQKTRPLHVLKMLNPKPTLIDVLSFSDFLAIAPIMTVIFDNVTLDHQMVKIILVSLSKSTTLEKLSFRNVAFDKQGWTWVCKFLTVNKSISKLDLSQQRIKPETPIQFYRSEMDWDLFTQSLIIKGGIEELVINGCKLSTAQFKNLVNNGLRLKTRRLGLASTNLDVEKAAILAEWISSPNNTCIGIDIAVNDLTSQVLAPFEKVFATKMDNVKLFFFSLNQTNVTVDDCAKLIELLSTCKTLRFLDLGNNPQLFPGILPTLTEYLPKFPDLRRIHFEFCNLSEAAIIQLCLTFQKCPKLLHVSLLGNENINQRTAASLYISVKNSNIYNLDIDYDGLGDEVSSKIAFYLMRNMEKFLNKDLTHSREEEEDLIFDGSLLTKTAEALLESNQAKNADENQIISNALVEKTVRLRSEIHKTMNRLFEARANGKLSLEGKETLLRFCLLDDSLESIIHIFSEQEHKSEDADKKAALPDAPGVLTRPELIKKLSSHRASQKLPMHRSSSDVIVAGPIVSPNQVAFEPVNGPISEDAAPHSVVVDANSQPIDHLTGKPVLMRSGSQTSIHAKELEEEEGEFHKWGFFVQKHDSDTSLPISTEKAQDKPQLKVSNIPSGTELRQAVMKAKGIESVSDLINKINIDSSKLSSIYEPSSDTEQQGNHIDAQTGSAVPSTAVSPQTTAITTPVATVKPRSETSISEQEEPQSPVSVNSMGDYFVQDHEADEVYEKLLDNVAKVRSNRSTASEK</sequence>
<dbReference type="GO" id="GO:0005634">
    <property type="term" value="C:nucleus"/>
    <property type="evidence" value="ECO:0007669"/>
    <property type="project" value="TreeGrafter"/>
</dbReference>
<name>W1QIP4_OGAPD</name>
<dbReference type="GO" id="GO:0031267">
    <property type="term" value="F:small GTPase binding"/>
    <property type="evidence" value="ECO:0007669"/>
    <property type="project" value="TreeGrafter"/>
</dbReference>
<feature type="compositionally biased region" description="Basic and acidic residues" evidence="4">
    <location>
        <begin position="187"/>
        <end position="198"/>
    </location>
</feature>
<dbReference type="SUPFAM" id="SSF52047">
    <property type="entry name" value="RNI-like"/>
    <property type="match status" value="1"/>
</dbReference>
<dbReference type="RefSeq" id="XP_013936289.1">
    <property type="nucleotide sequence ID" value="XM_014080814.1"/>
</dbReference>
<dbReference type="Proteomes" id="UP000008673">
    <property type="component" value="Unassembled WGS sequence"/>
</dbReference>
<protein>
    <recommendedName>
        <fullName evidence="7">GLC7-interacting protein 3</fullName>
    </recommendedName>
</protein>
<gene>
    <name evidence="5" type="ORF">HPODL_00847</name>
</gene>
<evidence type="ECO:0000256" key="4">
    <source>
        <dbReference type="SAM" id="MobiDB-lite"/>
    </source>
</evidence>
<feature type="compositionally biased region" description="Low complexity" evidence="4">
    <location>
        <begin position="53"/>
        <end position="69"/>
    </location>
</feature>
<feature type="compositionally biased region" description="Polar residues" evidence="4">
    <location>
        <begin position="96"/>
        <end position="110"/>
    </location>
</feature>
<keyword evidence="3" id="KW-0677">Repeat</keyword>
<dbReference type="GO" id="GO:0006913">
    <property type="term" value="P:nucleocytoplasmic transport"/>
    <property type="evidence" value="ECO:0007669"/>
    <property type="project" value="TreeGrafter"/>
</dbReference>
<keyword evidence="2" id="KW-0433">Leucine-rich repeat</keyword>
<keyword evidence="6" id="KW-1185">Reference proteome</keyword>
<feature type="compositionally biased region" description="Polar residues" evidence="4">
    <location>
        <begin position="1076"/>
        <end position="1113"/>
    </location>
</feature>
<dbReference type="OMA" id="KWGFFVQ"/>
<feature type="compositionally biased region" description="Basic and acidic residues" evidence="4">
    <location>
        <begin position="385"/>
        <end position="402"/>
    </location>
</feature>
<evidence type="ECO:0000256" key="3">
    <source>
        <dbReference type="ARBA" id="ARBA00022737"/>
    </source>
</evidence>
<dbReference type="GO" id="GO:0048471">
    <property type="term" value="C:perinuclear region of cytoplasm"/>
    <property type="evidence" value="ECO:0007669"/>
    <property type="project" value="TreeGrafter"/>
</dbReference>
<evidence type="ECO:0000313" key="5">
    <source>
        <dbReference type="EMBL" id="ESX01455.1"/>
    </source>
</evidence>
<feature type="compositionally biased region" description="Low complexity" evidence="4">
    <location>
        <begin position="160"/>
        <end position="177"/>
    </location>
</feature>
<dbReference type="OrthoDB" id="8436363at2759"/>
<feature type="region of interest" description="Disordered" evidence="4">
    <location>
        <begin position="1"/>
        <end position="229"/>
    </location>
</feature>
<feature type="region of interest" description="Disordered" evidence="4">
    <location>
        <begin position="1076"/>
        <end position="1138"/>
    </location>
</feature>
<evidence type="ECO:0000256" key="1">
    <source>
        <dbReference type="ARBA" id="ARBA00022468"/>
    </source>
</evidence>
<dbReference type="STRING" id="871575.W1QIP4"/>